<evidence type="ECO:0000313" key="2">
    <source>
        <dbReference type="Proteomes" id="UP001176961"/>
    </source>
</evidence>
<keyword evidence="2" id="KW-1185">Reference proteome</keyword>
<name>A0AA36GNN1_CYLNA</name>
<accession>A0AA36GNN1</accession>
<dbReference type="EMBL" id="CATQJL010000112">
    <property type="protein sequence ID" value="CAJ0595480.1"/>
    <property type="molecule type" value="Genomic_DNA"/>
</dbReference>
<dbReference type="AlphaFoldDB" id="A0AA36GNN1"/>
<evidence type="ECO:0000313" key="1">
    <source>
        <dbReference type="EMBL" id="CAJ0595480.1"/>
    </source>
</evidence>
<protein>
    <submittedName>
        <fullName evidence="1">Uncharacterized protein</fullName>
    </submittedName>
</protein>
<sequence>MNLFLFSFLLFPIFCASMPHGVCTQRKCVIECRKADYRDGECVRKATTFNIKLVCKCYAFYKK</sequence>
<comment type="caution">
    <text evidence="1">The sequence shown here is derived from an EMBL/GenBank/DDBJ whole genome shotgun (WGS) entry which is preliminary data.</text>
</comment>
<proteinExistence type="predicted"/>
<reference evidence="1" key="1">
    <citation type="submission" date="2023-07" db="EMBL/GenBank/DDBJ databases">
        <authorList>
            <consortium name="CYATHOMIX"/>
        </authorList>
    </citation>
    <scope>NUCLEOTIDE SEQUENCE</scope>
    <source>
        <strain evidence="1">N/A</strain>
    </source>
</reference>
<dbReference type="Proteomes" id="UP001176961">
    <property type="component" value="Unassembled WGS sequence"/>
</dbReference>
<organism evidence="1 2">
    <name type="scientific">Cylicocyclus nassatus</name>
    <name type="common">Nematode worm</name>
    <dbReference type="NCBI Taxonomy" id="53992"/>
    <lineage>
        <taxon>Eukaryota</taxon>
        <taxon>Metazoa</taxon>
        <taxon>Ecdysozoa</taxon>
        <taxon>Nematoda</taxon>
        <taxon>Chromadorea</taxon>
        <taxon>Rhabditida</taxon>
        <taxon>Rhabditina</taxon>
        <taxon>Rhabditomorpha</taxon>
        <taxon>Strongyloidea</taxon>
        <taxon>Strongylidae</taxon>
        <taxon>Cylicocyclus</taxon>
    </lineage>
</organism>
<gene>
    <name evidence="1" type="ORF">CYNAS_LOCUS7463</name>
</gene>